<proteinExistence type="predicted"/>
<dbReference type="Pfam" id="PF07751">
    <property type="entry name" value="Abi_2"/>
    <property type="match status" value="1"/>
</dbReference>
<sequence>MSIKPHKEYSDLVLLLKSRGMFVSDILYAEKKLAQVGYYRLSGFWHTARKQMGNGCLSDNFLPSTSFEEIYKLYIFDKKLRILLLDIIERLEIHIRGVIAHEIGREDPLAYEKVEFINPNMLDDFLEWQKSITIKITRSKDEFVKHHLDKKQTLPFWVIIELWDFGNLSKYYSMLKPEYQNMVCKRFNIDNHTLSHWLRQINFLRNCVAHHCRVWNRLFTAEMTIPSVNNKKFKRYKKARSYFSKLGITTEDKYRLFSRIAVMWYLINQTSTNYIWLEKVNEILASFPNVPNAKLKAMGLGDYEKLPIHLLRNI</sequence>
<accession>A0A4V2SIY4</accession>
<dbReference type="PIRSF" id="PIRSF034934">
    <property type="entry name" value="AbiF_AbiD"/>
    <property type="match status" value="1"/>
</dbReference>
<dbReference type="InterPro" id="IPR011664">
    <property type="entry name" value="Abi_system_AbiD/AbiF-like"/>
</dbReference>
<comment type="caution">
    <text evidence="1">The sequence shown here is derived from an EMBL/GenBank/DDBJ whole genome shotgun (WGS) entry which is preliminary data.</text>
</comment>
<evidence type="ECO:0000313" key="1">
    <source>
        <dbReference type="EMBL" id="TCP11970.1"/>
    </source>
</evidence>
<evidence type="ECO:0000313" key="2">
    <source>
        <dbReference type="Proteomes" id="UP000294841"/>
    </source>
</evidence>
<dbReference type="AlphaFoldDB" id="A0A4V2SIY4"/>
<dbReference type="OrthoDB" id="5363652at2"/>
<dbReference type="Proteomes" id="UP000294841">
    <property type="component" value="Unassembled WGS sequence"/>
</dbReference>
<dbReference type="InterPro" id="IPR017034">
    <property type="entry name" value="Abi_system_AbiD/AbiF"/>
</dbReference>
<organism evidence="1 2">
    <name type="scientific">Bisgaardia hudsonensis</name>
    <dbReference type="NCBI Taxonomy" id="109472"/>
    <lineage>
        <taxon>Bacteria</taxon>
        <taxon>Pseudomonadati</taxon>
        <taxon>Pseudomonadota</taxon>
        <taxon>Gammaproteobacteria</taxon>
        <taxon>Pasteurellales</taxon>
        <taxon>Pasteurellaceae</taxon>
        <taxon>Bisgaardia</taxon>
    </lineage>
</organism>
<name>A0A4V2SIY4_9PAST</name>
<dbReference type="EMBL" id="SLXI01000005">
    <property type="protein sequence ID" value="TCP11970.1"/>
    <property type="molecule type" value="Genomic_DNA"/>
</dbReference>
<reference evidence="1 2" key="1">
    <citation type="submission" date="2019-03" db="EMBL/GenBank/DDBJ databases">
        <title>Genomic Encyclopedia of Type Strains, Phase IV (KMG-IV): sequencing the most valuable type-strain genomes for metagenomic binning, comparative biology and taxonomic classification.</title>
        <authorList>
            <person name="Goeker M."/>
        </authorList>
    </citation>
    <scope>NUCLEOTIDE SEQUENCE [LARGE SCALE GENOMIC DNA]</scope>
    <source>
        <strain evidence="1 2">DSM 28231</strain>
    </source>
</reference>
<gene>
    <name evidence="1" type="ORF">EV697_10582</name>
</gene>
<keyword evidence="2" id="KW-1185">Reference proteome</keyword>
<protein>
    <submittedName>
        <fullName evidence="1">Abortive infection bacteriophage resistance protein</fullName>
    </submittedName>
</protein>